<proteinExistence type="predicted"/>
<feature type="region of interest" description="Disordered" evidence="1">
    <location>
        <begin position="120"/>
        <end position="164"/>
    </location>
</feature>
<name>A0A8H6IVX1_9PEZI</name>
<organism evidence="3 4">
    <name type="scientific">Colletotrichum sojae</name>
    <dbReference type="NCBI Taxonomy" id="2175907"/>
    <lineage>
        <taxon>Eukaryota</taxon>
        <taxon>Fungi</taxon>
        <taxon>Dikarya</taxon>
        <taxon>Ascomycota</taxon>
        <taxon>Pezizomycotina</taxon>
        <taxon>Sordariomycetes</taxon>
        <taxon>Hypocreomycetidae</taxon>
        <taxon>Glomerellales</taxon>
        <taxon>Glomerellaceae</taxon>
        <taxon>Colletotrichum</taxon>
        <taxon>Colletotrichum orchidearum species complex</taxon>
    </lineage>
</organism>
<keyword evidence="2" id="KW-0472">Membrane</keyword>
<evidence type="ECO:0008006" key="5">
    <source>
        <dbReference type="Google" id="ProtNLM"/>
    </source>
</evidence>
<accession>A0A8H6IVX1</accession>
<sequence length="497" mass="54453">QSRGGRNHTDPHEQAGLEVVPQEQLKHSPEWSAPQVIKRPMEYHHYDGKEVVQQDWNSHKIPVAELPHSNFEEKPPTTDRRRKRMWYIIGGVIFLFIAAAAIVGGILGSKAIKASQVDSPGAAAGETGEPQPTQAPSSPSPTQVANTTTKLQSMRQGSSLAVTGWRKPGGTEILLFYQDDDNEVRRSRYDDTQASTSENKSWQAPIKYNSFAGESSSLAGTVIQYGEGYSPQTELFYSNDDNRLLGVSINDNLSPSYEEDSIKNMLLTTAKNSSVAAYWPWVIYQGPDGGLVEVRNRLRAEFSPAAEWDAKKLSTTVADGSSLAVVPVSANFSKLAIQGGYGIFYETLDSRLGAVVPDLNSENLPENYAESWPSTFPSISLPEGNPFTAFSVARPSDFLQRVNTYVLYLDASSDINVVFTDSSSWKTTKPEVLRGVDPDTDIACMTMATTHRDSSQSEVPLEGLSGDTRCYFQRGGLVREVVFNGAGWVDIGNVPIP</sequence>
<keyword evidence="4" id="KW-1185">Reference proteome</keyword>
<comment type="caution">
    <text evidence="3">The sequence shown here is derived from an EMBL/GenBank/DDBJ whole genome shotgun (WGS) entry which is preliminary data.</text>
</comment>
<evidence type="ECO:0000256" key="1">
    <source>
        <dbReference type="SAM" id="MobiDB-lite"/>
    </source>
</evidence>
<evidence type="ECO:0000313" key="3">
    <source>
        <dbReference type="EMBL" id="KAF6799601.1"/>
    </source>
</evidence>
<protein>
    <recommendedName>
        <fullName evidence="5">Fucose-specific lectin</fullName>
    </recommendedName>
</protein>
<dbReference type="SUPFAM" id="SSF89372">
    <property type="entry name" value="Fucose-specific lectin"/>
    <property type="match status" value="1"/>
</dbReference>
<feature type="region of interest" description="Disordered" evidence="1">
    <location>
        <begin position="1"/>
        <end position="33"/>
    </location>
</feature>
<feature type="non-terminal residue" evidence="3">
    <location>
        <position position="1"/>
    </location>
</feature>
<feature type="compositionally biased region" description="Low complexity" evidence="1">
    <location>
        <begin position="130"/>
        <end position="143"/>
    </location>
</feature>
<keyword evidence="2" id="KW-1133">Transmembrane helix</keyword>
<feature type="compositionally biased region" description="Polar residues" evidence="1">
    <location>
        <begin position="144"/>
        <end position="161"/>
    </location>
</feature>
<evidence type="ECO:0000313" key="4">
    <source>
        <dbReference type="Proteomes" id="UP000652219"/>
    </source>
</evidence>
<dbReference type="EMBL" id="WIGN01000315">
    <property type="protein sequence ID" value="KAF6799601.1"/>
    <property type="molecule type" value="Genomic_DNA"/>
</dbReference>
<keyword evidence="2" id="KW-0812">Transmembrane</keyword>
<dbReference type="Gene3D" id="2.120.10.70">
    <property type="entry name" value="Fucose-specific lectin"/>
    <property type="match status" value="1"/>
</dbReference>
<dbReference type="AlphaFoldDB" id="A0A8H6IVX1"/>
<dbReference type="Proteomes" id="UP000652219">
    <property type="component" value="Unassembled WGS sequence"/>
</dbReference>
<evidence type="ECO:0000256" key="2">
    <source>
        <dbReference type="SAM" id="Phobius"/>
    </source>
</evidence>
<feature type="transmembrane region" description="Helical" evidence="2">
    <location>
        <begin position="85"/>
        <end position="107"/>
    </location>
</feature>
<gene>
    <name evidence="3" type="ORF">CSOJ01_12378</name>
</gene>
<reference evidence="3 4" key="1">
    <citation type="journal article" date="2020" name="Phytopathology">
        <title>Genome Sequence Resources of Colletotrichum truncatum, C. plurivorum, C. musicola, and C. sojae: Four Species Pathogenic to Soybean (Glycine max).</title>
        <authorList>
            <person name="Rogerio F."/>
            <person name="Boufleur T.R."/>
            <person name="Ciampi-Guillardi M."/>
            <person name="Sukno S.A."/>
            <person name="Thon M.R."/>
            <person name="Massola Junior N.S."/>
            <person name="Baroncelli R."/>
        </authorList>
    </citation>
    <scope>NUCLEOTIDE SEQUENCE [LARGE SCALE GENOMIC DNA]</scope>
    <source>
        <strain evidence="3 4">LFN0009</strain>
    </source>
</reference>